<feature type="compositionally biased region" description="Low complexity" evidence="1">
    <location>
        <begin position="27"/>
        <end position="36"/>
    </location>
</feature>
<dbReference type="InterPro" id="IPR050553">
    <property type="entry name" value="Thioredoxin_ResA/DsbE_sf"/>
</dbReference>
<evidence type="ECO:0000313" key="5">
    <source>
        <dbReference type="Proteomes" id="UP001348492"/>
    </source>
</evidence>
<dbReference type="SUPFAM" id="SSF52833">
    <property type="entry name" value="Thioredoxin-like"/>
    <property type="match status" value="1"/>
</dbReference>
<gene>
    <name evidence="4" type="ORF">TEGL_17390</name>
</gene>
<feature type="domain" description="Alkyl hydroperoxide reductase subunit C/ Thiol specific antioxidant" evidence="3">
    <location>
        <begin position="67"/>
        <end position="181"/>
    </location>
</feature>
<evidence type="ECO:0000259" key="3">
    <source>
        <dbReference type="Pfam" id="PF00578"/>
    </source>
</evidence>
<evidence type="ECO:0000256" key="1">
    <source>
        <dbReference type="SAM" id="MobiDB-lite"/>
    </source>
</evidence>
<feature type="region of interest" description="Disordered" evidence="1">
    <location>
        <begin position="27"/>
        <end position="66"/>
    </location>
</feature>
<dbReference type="PANTHER" id="PTHR42852:SF13">
    <property type="entry name" value="PROTEIN DIPZ"/>
    <property type="match status" value="1"/>
</dbReference>
<reference evidence="4 5" key="1">
    <citation type="journal article" date="2023" name="PLoS ONE">
        <title>Genome-based metabolic and phylogenomic analysis of three Terrisporobacter species.</title>
        <authorList>
            <person name="Boer T."/>
            <person name="Bengelsdorf F.R."/>
            <person name="Bomeke M."/>
            <person name="Daniel R."/>
            <person name="Poehlein A."/>
        </authorList>
    </citation>
    <scope>NUCLEOTIDE SEQUENCE [LARGE SCALE GENOMIC DNA]</scope>
    <source>
        <strain evidence="4 5">DSM 1288</strain>
    </source>
</reference>
<dbReference type="InterPro" id="IPR036249">
    <property type="entry name" value="Thioredoxin-like_sf"/>
</dbReference>
<evidence type="ECO:0000256" key="2">
    <source>
        <dbReference type="SAM" id="SignalP"/>
    </source>
</evidence>
<dbReference type="CDD" id="cd02966">
    <property type="entry name" value="TlpA_like_family"/>
    <property type="match status" value="1"/>
</dbReference>
<feature type="compositionally biased region" description="Polar residues" evidence="1">
    <location>
        <begin position="49"/>
        <end position="66"/>
    </location>
</feature>
<proteinExistence type="predicted"/>
<protein>
    <recommendedName>
        <fullName evidence="3">Alkyl hydroperoxide reductase subunit C/ Thiol specific antioxidant domain-containing protein</fullName>
    </recommendedName>
</protein>
<accession>A0ABZ2EV33</accession>
<dbReference type="Gene3D" id="3.40.30.10">
    <property type="entry name" value="Glutaredoxin"/>
    <property type="match status" value="1"/>
</dbReference>
<dbReference type="Proteomes" id="UP001348492">
    <property type="component" value="Chromosome"/>
</dbReference>
<evidence type="ECO:0000313" key="4">
    <source>
        <dbReference type="EMBL" id="WWD83331.1"/>
    </source>
</evidence>
<name>A0ABZ2EV33_9FIRM</name>
<feature type="signal peptide" evidence="2">
    <location>
        <begin position="1"/>
        <end position="21"/>
    </location>
</feature>
<dbReference type="PROSITE" id="PS51257">
    <property type="entry name" value="PROKAR_LIPOPROTEIN"/>
    <property type="match status" value="1"/>
</dbReference>
<dbReference type="PANTHER" id="PTHR42852">
    <property type="entry name" value="THIOL:DISULFIDE INTERCHANGE PROTEIN DSBE"/>
    <property type="match status" value="1"/>
</dbReference>
<dbReference type="InterPro" id="IPR000866">
    <property type="entry name" value="AhpC/TSA"/>
</dbReference>
<organism evidence="4 5">
    <name type="scientific">Terrisporobacter glycolicus ATCC 14880 = DSM 1288</name>
    <dbReference type="NCBI Taxonomy" id="1121315"/>
    <lineage>
        <taxon>Bacteria</taxon>
        <taxon>Bacillati</taxon>
        <taxon>Bacillota</taxon>
        <taxon>Clostridia</taxon>
        <taxon>Peptostreptococcales</taxon>
        <taxon>Peptostreptococcaceae</taxon>
        <taxon>Terrisporobacter</taxon>
    </lineage>
</organism>
<feature type="chain" id="PRO_5047275053" description="Alkyl hydroperoxide reductase subunit C/ Thiol specific antioxidant domain-containing protein" evidence="2">
    <location>
        <begin position="22"/>
        <end position="222"/>
    </location>
</feature>
<keyword evidence="5" id="KW-1185">Reference proteome</keyword>
<sequence>MKKKKMIVFTLCSIMSIGILAGCSPKKATSNENKTTTTEKKVNPNEKNATSNENKQGSSTTSKHGSIKNFSAKTLSGGTFTQDNLKKADITAISFWNTSCKSCVKEMPKLATIAKGLPKNINMVTAVLDGDSNKEVAKKILSNAGFKNTTLTSGDGDWSSITKKIQSTPTTIFVDSRGNIVVEPLVGSAGELSKTYKSSDLAKIYKDSINNALKSIGKPALK</sequence>
<dbReference type="EMBL" id="CP117523">
    <property type="protein sequence ID" value="WWD83331.1"/>
    <property type="molecule type" value="Genomic_DNA"/>
</dbReference>
<dbReference type="Pfam" id="PF00578">
    <property type="entry name" value="AhpC-TSA"/>
    <property type="match status" value="1"/>
</dbReference>
<keyword evidence="2" id="KW-0732">Signal</keyword>